<dbReference type="NCBIfam" id="TIGR04474">
    <property type="entry name" value="tcm_partner"/>
    <property type="match status" value="1"/>
</dbReference>
<dbReference type="InterPro" id="IPR054339">
    <property type="entry name" value="GMT_wHTH"/>
</dbReference>
<proteinExistence type="predicted"/>
<dbReference type="RefSeq" id="WP_002644320.1">
    <property type="nucleotide sequence ID" value="NZ_CP042910.1"/>
</dbReference>
<dbReference type="Pfam" id="PF22560">
    <property type="entry name" value="GMT-wHTH"/>
    <property type="match status" value="1"/>
</dbReference>
<accession>A0ABX5YGR5</accession>
<dbReference type="Proteomes" id="UP000322887">
    <property type="component" value="Chromosome"/>
</dbReference>
<gene>
    <name evidence="2" type="ORF">GmarT_07280</name>
</gene>
<dbReference type="InterPro" id="IPR031009">
    <property type="entry name" value="Tcm_partner"/>
</dbReference>
<dbReference type="GeneID" id="98645399"/>
<reference evidence="2 3" key="1">
    <citation type="submission" date="2019-08" db="EMBL/GenBank/DDBJ databases">
        <title>Deep-cultivation of Planctomycetes and their phenomic and genomic characterization uncovers novel biology.</title>
        <authorList>
            <person name="Wiegand S."/>
            <person name="Jogler M."/>
            <person name="Boedeker C."/>
            <person name="Pinto D."/>
            <person name="Vollmers J."/>
            <person name="Rivas-Marin E."/>
            <person name="Kohn T."/>
            <person name="Peeters S.H."/>
            <person name="Heuer A."/>
            <person name="Rast P."/>
            <person name="Oberbeckmann S."/>
            <person name="Bunk B."/>
            <person name="Jeske O."/>
            <person name="Meyerdierks A."/>
            <person name="Storesund J.E."/>
            <person name="Kallscheuer N."/>
            <person name="Luecker S."/>
            <person name="Lage O.M."/>
            <person name="Pohl T."/>
            <person name="Merkel B.J."/>
            <person name="Hornburger P."/>
            <person name="Mueller R.-W."/>
            <person name="Bruemmer F."/>
            <person name="Labrenz M."/>
            <person name="Spormann A.M."/>
            <person name="Op den Camp H."/>
            <person name="Overmann J."/>
            <person name="Amann R."/>
            <person name="Jetten M.S.M."/>
            <person name="Mascher T."/>
            <person name="Medema M.H."/>
            <person name="Devos D.P."/>
            <person name="Kaster A.-K."/>
            <person name="Ovreas L."/>
            <person name="Rohde M."/>
            <person name="Galperin M.Y."/>
            <person name="Jogler C."/>
        </authorList>
    </citation>
    <scope>NUCLEOTIDE SEQUENCE [LARGE SCALE GENOMIC DNA]</scope>
    <source>
        <strain evidence="2 3">DSM 8797</strain>
    </source>
</reference>
<name>A0ABX5YGR5_9PLAN</name>
<evidence type="ECO:0000259" key="1">
    <source>
        <dbReference type="Pfam" id="PF22560"/>
    </source>
</evidence>
<feature type="domain" description="GMT-like wHTH" evidence="1">
    <location>
        <begin position="277"/>
        <end position="349"/>
    </location>
</feature>
<sequence>MAKNFFTESLEQSVIKTSIVSKYFSVWAKVIKRAVIQKNSKLAYIDLFAGPGRYNDGTKSTPLLVLEQAIDDDFLRERLVTIFNDKEGTSTDKLTDEIKRLPGIENLKYKPTVYTGEVGEDIIKIFEKTRFVPTFFFVDPWGYKGLSLQLINSVLKHWGCDCVFFFNYNRINMGLNNSIVKSHMDALFGETRADLLRQELDDLDPEARELTIVETIGEALQEMGGKYVLPFRFRNKKGVRTSHHLIFVSKNIRGYEIMKDIMAKESSEEEQGVPTFEYNPSIKKQGLLFELSRPLDDLGEMLLDVFSGRTMRMIDIFNEHHVGRRFVSRNYKDILKLLEKQNKISTDPPVDKRKKGTFGDSVKVTFP</sequence>
<protein>
    <recommendedName>
        <fullName evidence="1">GMT-like wHTH domain-containing protein</fullName>
    </recommendedName>
</protein>
<organism evidence="2 3">
    <name type="scientific">Gimesia maris</name>
    <dbReference type="NCBI Taxonomy" id="122"/>
    <lineage>
        <taxon>Bacteria</taxon>
        <taxon>Pseudomonadati</taxon>
        <taxon>Planctomycetota</taxon>
        <taxon>Planctomycetia</taxon>
        <taxon>Planctomycetales</taxon>
        <taxon>Planctomycetaceae</taxon>
        <taxon>Gimesia</taxon>
    </lineage>
</organism>
<dbReference type="EMBL" id="CP042910">
    <property type="protein sequence ID" value="QEG14891.1"/>
    <property type="molecule type" value="Genomic_DNA"/>
</dbReference>
<keyword evidence="3" id="KW-1185">Reference proteome</keyword>
<evidence type="ECO:0000313" key="3">
    <source>
        <dbReference type="Proteomes" id="UP000322887"/>
    </source>
</evidence>
<evidence type="ECO:0000313" key="2">
    <source>
        <dbReference type="EMBL" id="QEG14891.1"/>
    </source>
</evidence>